<sequence>MYLTYSLVGLVPVTDDEKMQEFTLVVKDEKEGECKVLPGQEDDVCDSFCDVCEISCGVITESEWKKAVKDDVELTEGEICGILPPLPRAAGLHGDAECVDLEGSPRRAVIGERRLKEVGWLGLAEMGQCTLSVRQKYCGSSSGIQFPEKRAKSDTSSTADVALEGRGMLTGLVPLWGSLQLDFQLQYAVAWQLIMKYHLPMGRILKFVDEGTDESGINEMLMMKNKTV</sequence>
<proteinExistence type="predicted"/>
<protein>
    <submittedName>
        <fullName evidence="1">Uncharacterized protein</fullName>
    </submittedName>
</protein>
<evidence type="ECO:0000313" key="2">
    <source>
        <dbReference type="Proteomes" id="UP001066276"/>
    </source>
</evidence>
<comment type="caution">
    <text evidence="1">The sequence shown here is derived from an EMBL/GenBank/DDBJ whole genome shotgun (WGS) entry which is preliminary data.</text>
</comment>
<reference evidence="1" key="1">
    <citation type="journal article" date="2022" name="bioRxiv">
        <title>Sequencing and chromosome-scale assembly of the giantPleurodeles waltlgenome.</title>
        <authorList>
            <person name="Brown T."/>
            <person name="Elewa A."/>
            <person name="Iarovenko S."/>
            <person name="Subramanian E."/>
            <person name="Araus A.J."/>
            <person name="Petzold A."/>
            <person name="Susuki M."/>
            <person name="Suzuki K.-i.T."/>
            <person name="Hayashi T."/>
            <person name="Toyoda A."/>
            <person name="Oliveira C."/>
            <person name="Osipova E."/>
            <person name="Leigh N.D."/>
            <person name="Simon A."/>
            <person name="Yun M.H."/>
        </authorList>
    </citation>
    <scope>NUCLEOTIDE SEQUENCE</scope>
    <source>
        <strain evidence="1">20211129_DDA</strain>
        <tissue evidence="1">Liver</tissue>
    </source>
</reference>
<keyword evidence="2" id="KW-1185">Reference proteome</keyword>
<dbReference type="EMBL" id="JANPWB010000002">
    <property type="protein sequence ID" value="KAJ1210243.1"/>
    <property type="molecule type" value="Genomic_DNA"/>
</dbReference>
<gene>
    <name evidence="1" type="ORF">NDU88_005610</name>
</gene>
<name>A0AAV7W8B7_PLEWA</name>
<accession>A0AAV7W8B7</accession>
<organism evidence="1 2">
    <name type="scientific">Pleurodeles waltl</name>
    <name type="common">Iberian ribbed newt</name>
    <dbReference type="NCBI Taxonomy" id="8319"/>
    <lineage>
        <taxon>Eukaryota</taxon>
        <taxon>Metazoa</taxon>
        <taxon>Chordata</taxon>
        <taxon>Craniata</taxon>
        <taxon>Vertebrata</taxon>
        <taxon>Euteleostomi</taxon>
        <taxon>Amphibia</taxon>
        <taxon>Batrachia</taxon>
        <taxon>Caudata</taxon>
        <taxon>Salamandroidea</taxon>
        <taxon>Salamandridae</taxon>
        <taxon>Pleurodelinae</taxon>
        <taxon>Pleurodeles</taxon>
    </lineage>
</organism>
<evidence type="ECO:0000313" key="1">
    <source>
        <dbReference type="EMBL" id="KAJ1210243.1"/>
    </source>
</evidence>
<dbReference type="AlphaFoldDB" id="A0AAV7W8B7"/>
<dbReference type="Proteomes" id="UP001066276">
    <property type="component" value="Chromosome 1_2"/>
</dbReference>